<keyword evidence="2" id="KW-1185">Reference proteome</keyword>
<reference evidence="2" key="1">
    <citation type="submission" date="2009-11" db="EMBL/GenBank/DDBJ databases">
        <title>The complete chromosome of Xylanimonas cellulosilytica DSM 15894.</title>
        <authorList>
            <consortium name="US DOE Joint Genome Institute (JGI-PGF)"/>
            <person name="Lucas S."/>
            <person name="Copeland A."/>
            <person name="Lapidus A."/>
            <person name="Glavina del Rio T."/>
            <person name="Dalin E."/>
            <person name="Tice H."/>
            <person name="Bruce D."/>
            <person name="Goodwin L."/>
            <person name="Pitluck S."/>
            <person name="Kyrpides N."/>
            <person name="Mavromatis K."/>
            <person name="Ivanova N."/>
            <person name="Mikhailova N."/>
            <person name="Foster B."/>
            <person name="Clum A."/>
            <person name="Brettin T."/>
            <person name="Detter J.C."/>
            <person name="Han C."/>
            <person name="Larimer F."/>
            <person name="Land M."/>
            <person name="Hauser L."/>
            <person name="Markowitz V."/>
            <person name="Cheng J.F."/>
            <person name="Hugenholtz P."/>
            <person name="Woyke T."/>
            <person name="Wu D."/>
            <person name="Gehrich-Schroeter G."/>
            <person name="Schneider S."/>
            <person name="Pukall S.R."/>
            <person name="Klenk H.P."/>
            <person name="Eisen J.A."/>
        </authorList>
    </citation>
    <scope>NUCLEOTIDE SEQUENCE [LARGE SCALE GENOMIC DNA]</scope>
    <source>
        <strain evidence="2">DSM 15894 / CECT 5975 / LMG 20990 / XIL07</strain>
    </source>
</reference>
<dbReference type="HOGENOM" id="CLU_2037177_0_0_11"/>
<reference evidence="1 2" key="2">
    <citation type="journal article" date="2010" name="Stand. Genomic Sci.">
        <title>Complete genome sequence of Xylanimonas cellulosilytica type strain (XIL07).</title>
        <authorList>
            <person name="Foster B."/>
            <person name="Pukall R."/>
            <person name="Abt B."/>
            <person name="Nolan M."/>
            <person name="Glavina Del Rio T."/>
            <person name="Chen F."/>
            <person name="Lucas S."/>
            <person name="Tice H."/>
            <person name="Pitluck S."/>
            <person name="Cheng J.-F."/>
            <person name="Chertkov O."/>
            <person name="Brettin T."/>
            <person name="Han C."/>
            <person name="Detter J.C."/>
            <person name="Bruce D."/>
            <person name="Goodwin L."/>
            <person name="Ivanova N."/>
            <person name="Mavromatis K."/>
            <person name="Pati A."/>
            <person name="Mikhailova N."/>
            <person name="Chen A."/>
            <person name="Palaniappan K."/>
            <person name="Land M."/>
            <person name="Hauser L."/>
            <person name="Chang Y.-J."/>
            <person name="Jeffries C.D."/>
            <person name="Chain P."/>
            <person name="Rohde M."/>
            <person name="Goeker M."/>
            <person name="Bristow J."/>
            <person name="Eisen J.A."/>
            <person name="Markowitz V."/>
            <person name="Hugenholtz P."/>
            <person name="Kyrpides N.C."/>
            <person name="Klenk H.-P."/>
            <person name="Lapidus A."/>
        </authorList>
    </citation>
    <scope>NUCLEOTIDE SEQUENCE [LARGE SCALE GENOMIC DNA]</scope>
    <source>
        <strain evidence="2">DSM 15894 / CECT 5975 / LMG 20990 / XIL07</strain>
    </source>
</reference>
<proteinExistence type="predicted"/>
<organism evidence="1 2">
    <name type="scientific">Xylanimonas cellulosilytica (strain DSM 15894 / JCM 12276 / CECT 5975 / KCTC 9989 / LMG 20990 / NBRC 107835 / XIL07)</name>
    <dbReference type="NCBI Taxonomy" id="446471"/>
    <lineage>
        <taxon>Bacteria</taxon>
        <taxon>Bacillati</taxon>
        <taxon>Actinomycetota</taxon>
        <taxon>Actinomycetes</taxon>
        <taxon>Micrococcales</taxon>
        <taxon>Promicromonosporaceae</taxon>
        <taxon>Xylanimonas</taxon>
    </lineage>
</organism>
<dbReference type="EMBL" id="CP001821">
    <property type="protein sequence ID" value="ACZ29621.1"/>
    <property type="molecule type" value="Genomic_DNA"/>
</dbReference>
<protein>
    <submittedName>
        <fullName evidence="1">Uncharacterized protein</fullName>
    </submittedName>
</protein>
<gene>
    <name evidence="1" type="ordered locus">Xcel_0582</name>
</gene>
<dbReference type="KEGG" id="xce:Xcel_0582"/>
<evidence type="ECO:0000313" key="1">
    <source>
        <dbReference type="EMBL" id="ACZ29621.1"/>
    </source>
</evidence>
<dbReference type="STRING" id="446471.Xcel_0582"/>
<dbReference type="Proteomes" id="UP000002255">
    <property type="component" value="Chromosome"/>
</dbReference>
<sequence>MSTATGFTMIHGGRWYGYNQTGPKWRCNICGREGYGNDQGPYVWHKSCLRGHSPCPWCGRQLALRIDGTPRVHSRCPERPDDAELLRLVAAEVRHEARYAVRGPMTRQGSAILDRLTGEAS</sequence>
<accession>D1BWN9</accession>
<dbReference type="AlphaFoldDB" id="D1BWN9"/>
<name>D1BWN9_XYLCX</name>
<evidence type="ECO:0000313" key="2">
    <source>
        <dbReference type="Proteomes" id="UP000002255"/>
    </source>
</evidence>
<dbReference type="RefSeq" id="WP_012877365.1">
    <property type="nucleotide sequence ID" value="NC_013530.1"/>
</dbReference>